<evidence type="ECO:0000313" key="9">
    <source>
        <dbReference type="WBParaSite" id="ECPE_0000144501-mRNA-1"/>
    </source>
</evidence>
<gene>
    <name evidence="7" type="ORF">ECPE_LOCUS1445</name>
</gene>
<evidence type="ECO:0000256" key="2">
    <source>
        <dbReference type="ARBA" id="ARBA00006613"/>
    </source>
</evidence>
<keyword evidence="4" id="KW-0653">Protein transport</keyword>
<keyword evidence="5" id="KW-0472">Membrane</keyword>
<evidence type="ECO:0000259" key="6">
    <source>
        <dbReference type="Pfam" id="PF01602"/>
    </source>
</evidence>
<dbReference type="GO" id="GO:0012505">
    <property type="term" value="C:endomembrane system"/>
    <property type="evidence" value="ECO:0007669"/>
    <property type="project" value="UniProtKB-SubCell"/>
</dbReference>
<evidence type="ECO:0000313" key="8">
    <source>
        <dbReference type="Proteomes" id="UP000272942"/>
    </source>
</evidence>
<evidence type="ECO:0000256" key="1">
    <source>
        <dbReference type="ARBA" id="ARBA00004308"/>
    </source>
</evidence>
<proteinExistence type="inferred from homology"/>
<dbReference type="GO" id="GO:0016192">
    <property type="term" value="P:vesicle-mediated transport"/>
    <property type="evidence" value="ECO:0007669"/>
    <property type="project" value="InterPro"/>
</dbReference>
<dbReference type="InterPro" id="IPR016024">
    <property type="entry name" value="ARM-type_fold"/>
</dbReference>
<dbReference type="GO" id="GO:0006886">
    <property type="term" value="P:intracellular protein transport"/>
    <property type="evidence" value="ECO:0007669"/>
    <property type="project" value="InterPro"/>
</dbReference>
<dbReference type="GO" id="GO:0030117">
    <property type="term" value="C:membrane coat"/>
    <property type="evidence" value="ECO:0007669"/>
    <property type="project" value="InterPro"/>
</dbReference>
<keyword evidence="3" id="KW-0813">Transport</keyword>
<organism evidence="9">
    <name type="scientific">Echinostoma caproni</name>
    <dbReference type="NCBI Taxonomy" id="27848"/>
    <lineage>
        <taxon>Eukaryota</taxon>
        <taxon>Metazoa</taxon>
        <taxon>Spiralia</taxon>
        <taxon>Lophotrochozoa</taxon>
        <taxon>Platyhelminthes</taxon>
        <taxon>Trematoda</taxon>
        <taxon>Digenea</taxon>
        <taxon>Plagiorchiida</taxon>
        <taxon>Echinostomata</taxon>
        <taxon>Echinostomatoidea</taxon>
        <taxon>Echinostomatidae</taxon>
        <taxon>Echinostoma</taxon>
    </lineage>
</organism>
<dbReference type="OrthoDB" id="302453at2759"/>
<evidence type="ECO:0000256" key="4">
    <source>
        <dbReference type="ARBA" id="ARBA00022927"/>
    </source>
</evidence>
<dbReference type="EMBL" id="UZAN01009199">
    <property type="protein sequence ID" value="VDP39122.1"/>
    <property type="molecule type" value="Genomic_DNA"/>
</dbReference>
<dbReference type="Gene3D" id="1.25.10.10">
    <property type="entry name" value="Leucine-rich Repeat Variant"/>
    <property type="match status" value="1"/>
</dbReference>
<reference evidence="7 8" key="2">
    <citation type="submission" date="2018-11" db="EMBL/GenBank/DDBJ databases">
        <authorList>
            <consortium name="Pathogen Informatics"/>
        </authorList>
    </citation>
    <scope>NUCLEOTIDE SEQUENCE [LARGE SCALE GENOMIC DNA]</scope>
    <source>
        <strain evidence="7 8">Egypt</strain>
    </source>
</reference>
<comment type="similarity">
    <text evidence="2">Belongs to the adaptor complexes large subunit family.</text>
</comment>
<dbReference type="InterPro" id="IPR026739">
    <property type="entry name" value="AP_beta"/>
</dbReference>
<dbReference type="InterPro" id="IPR002553">
    <property type="entry name" value="Clathrin/coatomer_adapt-like_N"/>
</dbReference>
<protein>
    <submittedName>
        <fullName evidence="9">Adaptin_N domain-containing protein</fullName>
    </submittedName>
</protein>
<name>A0A183A3B0_9TREM</name>
<sequence>MKSKEDYPAIAKALVRSLHGPKEVQYALLSNISTLSKNHPGLFDPYLHSFYCFANDPLYIKLVKLNILGNLATETSSPTILREFQVNWVVFIIISPLHHERCMREKMSFGSAPVLS</sequence>
<dbReference type="Proteomes" id="UP000272942">
    <property type="component" value="Unassembled WGS sequence"/>
</dbReference>
<dbReference type="SUPFAM" id="SSF48371">
    <property type="entry name" value="ARM repeat"/>
    <property type="match status" value="1"/>
</dbReference>
<evidence type="ECO:0000313" key="7">
    <source>
        <dbReference type="EMBL" id="VDP39122.1"/>
    </source>
</evidence>
<dbReference type="WBParaSite" id="ECPE_0000144501-mRNA-1">
    <property type="protein sequence ID" value="ECPE_0000144501-mRNA-1"/>
    <property type="gene ID" value="ECPE_0000144501"/>
</dbReference>
<dbReference type="AlphaFoldDB" id="A0A183A3B0"/>
<evidence type="ECO:0000256" key="3">
    <source>
        <dbReference type="ARBA" id="ARBA00022448"/>
    </source>
</evidence>
<dbReference type="PANTHER" id="PTHR11134">
    <property type="entry name" value="ADAPTOR COMPLEX SUBUNIT BETA FAMILY MEMBER"/>
    <property type="match status" value="1"/>
</dbReference>
<dbReference type="InterPro" id="IPR011989">
    <property type="entry name" value="ARM-like"/>
</dbReference>
<evidence type="ECO:0000256" key="5">
    <source>
        <dbReference type="ARBA" id="ARBA00023136"/>
    </source>
</evidence>
<comment type="subcellular location">
    <subcellularLocation>
        <location evidence="1">Endomembrane system</location>
    </subcellularLocation>
</comment>
<feature type="domain" description="Clathrin/coatomer adaptor adaptin-like N-terminal" evidence="6">
    <location>
        <begin position="7"/>
        <end position="85"/>
    </location>
</feature>
<reference evidence="9" key="1">
    <citation type="submission" date="2016-06" db="UniProtKB">
        <authorList>
            <consortium name="WormBaseParasite"/>
        </authorList>
    </citation>
    <scope>IDENTIFICATION</scope>
</reference>
<accession>A0A183A3B0</accession>
<dbReference type="Pfam" id="PF01602">
    <property type="entry name" value="Adaptin_N"/>
    <property type="match status" value="1"/>
</dbReference>
<keyword evidence="8" id="KW-1185">Reference proteome</keyword>